<accession>A0AAV7F4H1</accession>
<reference evidence="1 2" key="1">
    <citation type="submission" date="2021-07" db="EMBL/GenBank/DDBJ databases">
        <title>The Aristolochia fimbriata genome: insights into angiosperm evolution, floral development and chemical biosynthesis.</title>
        <authorList>
            <person name="Jiao Y."/>
        </authorList>
    </citation>
    <scope>NUCLEOTIDE SEQUENCE [LARGE SCALE GENOMIC DNA]</scope>
    <source>
        <strain evidence="1">IBCAS-2021</strain>
        <tissue evidence="1">Leaf</tissue>
    </source>
</reference>
<evidence type="ECO:0000313" key="1">
    <source>
        <dbReference type="EMBL" id="KAG9454857.1"/>
    </source>
</evidence>
<evidence type="ECO:0000313" key="2">
    <source>
        <dbReference type="Proteomes" id="UP000825729"/>
    </source>
</evidence>
<organism evidence="1 2">
    <name type="scientific">Aristolochia fimbriata</name>
    <name type="common">White veined hardy Dutchman's pipe vine</name>
    <dbReference type="NCBI Taxonomy" id="158543"/>
    <lineage>
        <taxon>Eukaryota</taxon>
        <taxon>Viridiplantae</taxon>
        <taxon>Streptophyta</taxon>
        <taxon>Embryophyta</taxon>
        <taxon>Tracheophyta</taxon>
        <taxon>Spermatophyta</taxon>
        <taxon>Magnoliopsida</taxon>
        <taxon>Magnoliidae</taxon>
        <taxon>Piperales</taxon>
        <taxon>Aristolochiaceae</taxon>
        <taxon>Aristolochia</taxon>
    </lineage>
</organism>
<gene>
    <name evidence="1" type="ORF">H6P81_007761</name>
</gene>
<proteinExistence type="predicted"/>
<dbReference type="Proteomes" id="UP000825729">
    <property type="component" value="Unassembled WGS sequence"/>
</dbReference>
<name>A0AAV7F4H1_ARIFI</name>
<dbReference type="EMBL" id="JAINDJ010000003">
    <property type="protein sequence ID" value="KAG9454857.1"/>
    <property type="molecule type" value="Genomic_DNA"/>
</dbReference>
<sequence>MTATKKLQTRESRSRIYGFLKKLSRPKARNVEQAERSLTFPPPEAVRMVLVSPVTTDSLPLFGLRHLAGKALVFFSGKSEIETLPRILPQ</sequence>
<dbReference type="AlphaFoldDB" id="A0AAV7F4H1"/>
<protein>
    <submittedName>
        <fullName evidence="1">Uncharacterized protein</fullName>
    </submittedName>
</protein>
<keyword evidence="2" id="KW-1185">Reference proteome</keyword>
<comment type="caution">
    <text evidence="1">The sequence shown here is derived from an EMBL/GenBank/DDBJ whole genome shotgun (WGS) entry which is preliminary data.</text>
</comment>